<feature type="modified residue" description="4-aspartylphosphate" evidence="7">
    <location>
        <position position="928"/>
    </location>
</feature>
<dbReference type="SMART" id="SM00448">
    <property type="entry name" value="REC"/>
    <property type="match status" value="3"/>
</dbReference>
<feature type="transmembrane region" description="Helical" evidence="9">
    <location>
        <begin position="12"/>
        <end position="31"/>
    </location>
</feature>
<comment type="catalytic activity">
    <reaction evidence="1">
        <text>ATP + protein L-histidine = ADP + protein N-phospho-L-histidine.</text>
        <dbReference type="EC" id="2.7.13.3"/>
    </reaction>
</comment>
<dbReference type="Gene3D" id="3.40.50.2300">
    <property type="match status" value="3"/>
</dbReference>
<protein>
    <recommendedName>
        <fullName evidence="2">histidine kinase</fullName>
        <ecNumber evidence="2">2.7.13.3</ecNumber>
    </recommendedName>
</protein>
<feature type="domain" description="Response regulatory" evidence="11">
    <location>
        <begin position="1027"/>
        <end position="1145"/>
    </location>
</feature>
<dbReference type="Pfam" id="PF00072">
    <property type="entry name" value="Response_reg"/>
    <property type="match status" value="3"/>
</dbReference>
<evidence type="ECO:0000259" key="11">
    <source>
        <dbReference type="PROSITE" id="PS50110"/>
    </source>
</evidence>
<feature type="domain" description="Histidine kinase" evidence="10">
    <location>
        <begin position="492"/>
        <end position="712"/>
    </location>
</feature>
<dbReference type="Gene3D" id="3.30.565.10">
    <property type="entry name" value="Histidine kinase-like ATPase, C-terminal domain"/>
    <property type="match status" value="1"/>
</dbReference>
<sequence length="1146" mass="129056">MKKDAILKWELFIGIIFAYLMIIGTAVYFFSALGEKTDDVKVASDKIQEKINSLIEIDEELFDAVQAKNRYILNHKTQELQEISNLQRDIARHFTTLKSGYSGDEHVMQEIRSLEQASRETFDMNAMTAQKTQALDATKEILLQEQAQINDLVLAIRTALTGERQAVTAKFHASVSSLRTTAYILIGLPLVFILFIFNRIVKIVRELDRRSSEANSLNIEIQAAQRDIEDSNWILGEASKLNEAISGVDNESLIAKASFESIRKSLGFYAGALYVRRMDSYEFLLKQQTGIDKGHTVPDSFLEAEGLAGQVVESKVTKVIQQQADDILSSSTATRANQIRTVILVPLVYEDHALGLLEIGGDFPDDKLPRILKYLERVCRTIAMSIKFGQSHTLVENLLEETQQQTEELEAQQEELRITNEELIYKTNLLEASEEELRVQQEELQQTNTELEEKAKQLELRNDELNLAHKVVEEKIQEVELASRYKSEFMANMSHELRTPLNSILILAKLLQDNKNKNLHPDQVKYASVIHSAGSDLLQLINELLDLAKIEAGKVDLSQDVINTKEFTENLENLFSTTAQEKGIKFVTRIEEQAPDEFVSDEYRLEQVLKNFLSNAFKFTERQGEVQFIIKADKDNLKFVVDDNGKGISEEKQQLIFEAFRQEDGSTSRKYGGTGLGLSISREIASLLNGRITLKSELNNGSTFTLIIPYKAADAAMMNPIDVPGSKASGVKPHTRHENQDAELLIDQASAHTKTLLIIEDDVNFADILREFAETYGFQVMLAYNGADGIQKAQQFKPQAVILDVMLPISDGWEVLRTLKSSNDTKHIPVHMMSAASFNQREFIEKGAIGFLPKPVSEDSLKKAFENIHLSINQEIKKVLLIEDQEFQSEIIKSAFAEQNINIIQAFSATSALAKLQEEVNIDCIILDVKLPDADGLDVLDEIKAMSSYADTPIIINTAYDLSKEQIDRISHHTKAMVLKSGKSNNRLIDEVTLFLNKISADNYSPVKNINKLEHVSNQTDSLNGKRVLIADDDMRNVFALTTTLQEYNMEIEIANNGLEAVEIVNNNPGKIDIVLMDIMMPEMDGYEAIKKIREQKHHAQLPIIAVTAKAMKGDREKSIQIGASDYISKPIDIHKLVSLMRVWLS</sequence>
<dbReference type="SUPFAM" id="SSF55781">
    <property type="entry name" value="GAF domain-like"/>
    <property type="match status" value="1"/>
</dbReference>
<dbReference type="InterPro" id="IPR036097">
    <property type="entry name" value="HisK_dim/P_sf"/>
</dbReference>
<dbReference type="InterPro" id="IPR003661">
    <property type="entry name" value="HisK_dim/P_dom"/>
</dbReference>
<dbReference type="InterPro" id="IPR001789">
    <property type="entry name" value="Sig_transdc_resp-reg_receiver"/>
</dbReference>
<dbReference type="PROSITE" id="PS50109">
    <property type="entry name" value="HIS_KIN"/>
    <property type="match status" value="1"/>
</dbReference>
<evidence type="ECO:0000256" key="1">
    <source>
        <dbReference type="ARBA" id="ARBA00000085"/>
    </source>
</evidence>
<dbReference type="SMART" id="SM00387">
    <property type="entry name" value="HATPase_c"/>
    <property type="match status" value="1"/>
</dbReference>
<evidence type="ECO:0000256" key="9">
    <source>
        <dbReference type="SAM" id="Phobius"/>
    </source>
</evidence>
<dbReference type="SUPFAM" id="SSF47384">
    <property type="entry name" value="Homodimeric domain of signal transducing histidine kinase"/>
    <property type="match status" value="1"/>
</dbReference>
<proteinExistence type="predicted"/>
<dbReference type="CDD" id="cd00082">
    <property type="entry name" value="HisKA"/>
    <property type="match status" value="1"/>
</dbReference>
<keyword evidence="9" id="KW-0472">Membrane</keyword>
<dbReference type="Pfam" id="PF00512">
    <property type="entry name" value="HisKA"/>
    <property type="match status" value="1"/>
</dbReference>
<keyword evidence="6" id="KW-0902">Two-component regulatory system</keyword>
<feature type="modified residue" description="4-aspartylphosphate" evidence="7">
    <location>
        <position position="1078"/>
    </location>
</feature>
<feature type="transmembrane region" description="Helical" evidence="9">
    <location>
        <begin position="182"/>
        <end position="201"/>
    </location>
</feature>
<dbReference type="PANTHER" id="PTHR45339">
    <property type="entry name" value="HYBRID SIGNAL TRANSDUCTION HISTIDINE KINASE J"/>
    <property type="match status" value="1"/>
</dbReference>
<dbReference type="InterPro" id="IPR003018">
    <property type="entry name" value="GAF"/>
</dbReference>
<dbReference type="InterPro" id="IPR029016">
    <property type="entry name" value="GAF-like_dom_sf"/>
</dbReference>
<evidence type="ECO:0000256" key="4">
    <source>
        <dbReference type="ARBA" id="ARBA00022679"/>
    </source>
</evidence>
<dbReference type="InterPro" id="IPR005467">
    <property type="entry name" value="His_kinase_dom"/>
</dbReference>
<dbReference type="CDD" id="cd00156">
    <property type="entry name" value="REC"/>
    <property type="match status" value="1"/>
</dbReference>
<dbReference type="PROSITE" id="PS50110">
    <property type="entry name" value="RESPONSE_REGULATORY"/>
    <property type="match status" value="3"/>
</dbReference>
<keyword evidence="4" id="KW-0808">Transferase</keyword>
<dbReference type="InterPro" id="IPR011006">
    <property type="entry name" value="CheY-like_superfamily"/>
</dbReference>
<dbReference type="RefSeq" id="WP_380903610.1">
    <property type="nucleotide sequence ID" value="NZ_JBHUEG010000001.1"/>
</dbReference>
<evidence type="ECO:0000256" key="8">
    <source>
        <dbReference type="SAM" id="Coils"/>
    </source>
</evidence>
<feature type="domain" description="Response regulatory" evidence="11">
    <location>
        <begin position="755"/>
        <end position="869"/>
    </location>
</feature>
<feature type="coiled-coil region" evidence="8">
    <location>
        <begin position="392"/>
        <end position="482"/>
    </location>
</feature>
<dbReference type="SMART" id="SM00065">
    <property type="entry name" value="GAF"/>
    <property type="match status" value="1"/>
</dbReference>
<dbReference type="Pfam" id="PF02518">
    <property type="entry name" value="HATPase_c"/>
    <property type="match status" value="1"/>
</dbReference>
<dbReference type="PRINTS" id="PR00344">
    <property type="entry name" value="BCTRLSENSOR"/>
</dbReference>
<keyword evidence="8" id="KW-0175">Coiled coil</keyword>
<evidence type="ECO:0000256" key="5">
    <source>
        <dbReference type="ARBA" id="ARBA00022777"/>
    </source>
</evidence>
<reference evidence="13" key="1">
    <citation type="journal article" date="2019" name="Int. J. Syst. Evol. Microbiol.">
        <title>The Global Catalogue of Microorganisms (GCM) 10K type strain sequencing project: providing services to taxonomists for standard genome sequencing and annotation.</title>
        <authorList>
            <consortium name="The Broad Institute Genomics Platform"/>
            <consortium name="The Broad Institute Genome Sequencing Center for Infectious Disease"/>
            <person name="Wu L."/>
            <person name="Ma J."/>
        </authorList>
    </citation>
    <scope>NUCLEOTIDE SEQUENCE [LARGE SCALE GENOMIC DNA]</scope>
    <source>
        <strain evidence="13">KCTC 42662</strain>
    </source>
</reference>
<dbReference type="Proteomes" id="UP001597545">
    <property type="component" value="Unassembled WGS sequence"/>
</dbReference>
<dbReference type="InterPro" id="IPR036890">
    <property type="entry name" value="HATPase_C_sf"/>
</dbReference>
<evidence type="ECO:0000256" key="6">
    <source>
        <dbReference type="ARBA" id="ARBA00023012"/>
    </source>
</evidence>
<dbReference type="SMART" id="SM00388">
    <property type="entry name" value="HisKA"/>
    <property type="match status" value="1"/>
</dbReference>
<dbReference type="SUPFAM" id="SSF52172">
    <property type="entry name" value="CheY-like"/>
    <property type="match status" value="3"/>
</dbReference>
<dbReference type="EC" id="2.7.13.3" evidence="2"/>
<accession>A0ABW5KI34</accession>
<keyword evidence="3 7" id="KW-0597">Phosphoprotein</keyword>
<feature type="modified residue" description="4-aspartylphosphate" evidence="7">
    <location>
        <position position="804"/>
    </location>
</feature>
<evidence type="ECO:0000256" key="7">
    <source>
        <dbReference type="PROSITE-ProRule" id="PRU00169"/>
    </source>
</evidence>
<dbReference type="Gene3D" id="1.10.287.130">
    <property type="match status" value="1"/>
</dbReference>
<gene>
    <name evidence="12" type="ORF">ACFSR5_10830</name>
</gene>
<dbReference type="EMBL" id="JBHULR010000004">
    <property type="protein sequence ID" value="MFD2548138.1"/>
    <property type="molecule type" value="Genomic_DNA"/>
</dbReference>
<keyword evidence="5" id="KW-0418">Kinase</keyword>
<keyword evidence="9" id="KW-1133">Transmembrane helix</keyword>
<dbReference type="InterPro" id="IPR003594">
    <property type="entry name" value="HATPase_dom"/>
</dbReference>
<dbReference type="CDD" id="cd17546">
    <property type="entry name" value="REC_hyHK_CKI1_RcsC-like"/>
    <property type="match status" value="1"/>
</dbReference>
<feature type="domain" description="Response regulatory" evidence="11">
    <location>
        <begin position="878"/>
        <end position="995"/>
    </location>
</feature>
<organism evidence="12 13">
    <name type="scientific">Sphingobacterium suaedae</name>
    <dbReference type="NCBI Taxonomy" id="1686402"/>
    <lineage>
        <taxon>Bacteria</taxon>
        <taxon>Pseudomonadati</taxon>
        <taxon>Bacteroidota</taxon>
        <taxon>Sphingobacteriia</taxon>
        <taxon>Sphingobacteriales</taxon>
        <taxon>Sphingobacteriaceae</taxon>
        <taxon>Sphingobacterium</taxon>
    </lineage>
</organism>
<dbReference type="InterPro" id="IPR004358">
    <property type="entry name" value="Sig_transdc_His_kin-like_C"/>
</dbReference>
<keyword evidence="9" id="KW-0812">Transmembrane</keyword>
<dbReference type="Gene3D" id="3.30.450.40">
    <property type="match status" value="1"/>
</dbReference>
<dbReference type="SUPFAM" id="SSF55874">
    <property type="entry name" value="ATPase domain of HSP90 chaperone/DNA topoisomerase II/histidine kinase"/>
    <property type="match status" value="1"/>
</dbReference>
<evidence type="ECO:0000256" key="2">
    <source>
        <dbReference type="ARBA" id="ARBA00012438"/>
    </source>
</evidence>
<dbReference type="PANTHER" id="PTHR45339:SF1">
    <property type="entry name" value="HYBRID SIGNAL TRANSDUCTION HISTIDINE KINASE J"/>
    <property type="match status" value="1"/>
</dbReference>
<evidence type="ECO:0000313" key="13">
    <source>
        <dbReference type="Proteomes" id="UP001597545"/>
    </source>
</evidence>
<evidence type="ECO:0000259" key="10">
    <source>
        <dbReference type="PROSITE" id="PS50109"/>
    </source>
</evidence>
<evidence type="ECO:0000313" key="12">
    <source>
        <dbReference type="EMBL" id="MFD2548138.1"/>
    </source>
</evidence>
<dbReference type="CDD" id="cd16922">
    <property type="entry name" value="HATPase_EvgS-ArcB-TorS-like"/>
    <property type="match status" value="1"/>
</dbReference>
<keyword evidence="13" id="KW-1185">Reference proteome</keyword>
<name>A0ABW5KI34_9SPHI</name>
<evidence type="ECO:0000256" key="3">
    <source>
        <dbReference type="ARBA" id="ARBA00022553"/>
    </source>
</evidence>
<comment type="caution">
    <text evidence="12">The sequence shown here is derived from an EMBL/GenBank/DDBJ whole genome shotgun (WGS) entry which is preliminary data.</text>
</comment>